<evidence type="ECO:0000259" key="1">
    <source>
        <dbReference type="SMART" id="SM00470"/>
    </source>
</evidence>
<dbReference type="EMBL" id="JAUSUR010000004">
    <property type="protein sequence ID" value="MDQ0361601.1"/>
    <property type="molecule type" value="Genomic_DNA"/>
</dbReference>
<proteinExistence type="predicted"/>
<dbReference type="InterPro" id="IPR050336">
    <property type="entry name" value="Chromosome_partition/occlusion"/>
</dbReference>
<keyword evidence="3" id="KW-1185">Reference proteome</keyword>
<organism evidence="2 3">
    <name type="scientific">Breznakia pachnodae</name>
    <dbReference type="NCBI Taxonomy" id="265178"/>
    <lineage>
        <taxon>Bacteria</taxon>
        <taxon>Bacillati</taxon>
        <taxon>Bacillota</taxon>
        <taxon>Erysipelotrichia</taxon>
        <taxon>Erysipelotrichales</taxon>
        <taxon>Erysipelotrichaceae</taxon>
        <taxon>Breznakia</taxon>
    </lineage>
</organism>
<gene>
    <name evidence="2" type="ORF">J2S15_002351</name>
</gene>
<reference evidence="2 3" key="1">
    <citation type="submission" date="2023-07" db="EMBL/GenBank/DDBJ databases">
        <title>Genomic Encyclopedia of Type Strains, Phase IV (KMG-IV): sequencing the most valuable type-strain genomes for metagenomic binning, comparative biology and taxonomic classification.</title>
        <authorList>
            <person name="Goeker M."/>
        </authorList>
    </citation>
    <scope>NUCLEOTIDE SEQUENCE [LARGE SCALE GENOMIC DNA]</scope>
    <source>
        <strain evidence="2 3">DSM 16784</strain>
    </source>
</reference>
<evidence type="ECO:0000313" key="3">
    <source>
        <dbReference type="Proteomes" id="UP001230220"/>
    </source>
</evidence>
<dbReference type="RefSeq" id="WP_307408468.1">
    <property type="nucleotide sequence ID" value="NZ_JAUSUR010000004.1"/>
</dbReference>
<dbReference type="Proteomes" id="UP001230220">
    <property type="component" value="Unassembled WGS sequence"/>
</dbReference>
<dbReference type="Pfam" id="PF02195">
    <property type="entry name" value="ParB_N"/>
    <property type="match status" value="1"/>
</dbReference>
<evidence type="ECO:0000313" key="2">
    <source>
        <dbReference type="EMBL" id="MDQ0361601.1"/>
    </source>
</evidence>
<protein>
    <recommendedName>
        <fullName evidence="1">ParB-like N-terminal domain-containing protein</fullName>
    </recommendedName>
</protein>
<dbReference type="InterPro" id="IPR003115">
    <property type="entry name" value="ParB_N"/>
</dbReference>
<dbReference type="Gene3D" id="3.90.1530.10">
    <property type="entry name" value="Conserved hypothetical protein from pyrococcus furiosus pfu- 392566-001, ParB domain"/>
    <property type="match status" value="1"/>
</dbReference>
<dbReference type="InterPro" id="IPR036086">
    <property type="entry name" value="ParB/Sulfiredoxin_sf"/>
</dbReference>
<sequence>MKENKNSLSSIELADITSSGVDELMSVTKQNTNHNQPLAGKNQIMDLNISKILFNPKNIFDDTDEEIQERAANIDEQGLTDPIVVYELDDNYMLISGEGRTRSCMFLGWTTIRGYIVDKPKSELDEELLIHSFNEHRKLSDERIYKRVCTYYRMYLDLKEDGRKPKGETRDWIAQRLGIGQKRAGDFVQIIQGKKEWNDVVKPKKSKPEKERWQTFSEKLFMERLQTKTIVTKNEVKIKFMNDDDLARIMDLLNIKEERV</sequence>
<dbReference type="SUPFAM" id="SSF110849">
    <property type="entry name" value="ParB/Sulfiredoxin"/>
    <property type="match status" value="1"/>
</dbReference>
<dbReference type="PANTHER" id="PTHR33375">
    <property type="entry name" value="CHROMOSOME-PARTITIONING PROTEIN PARB-RELATED"/>
    <property type="match status" value="1"/>
</dbReference>
<dbReference type="SMART" id="SM00470">
    <property type="entry name" value="ParB"/>
    <property type="match status" value="1"/>
</dbReference>
<comment type="caution">
    <text evidence="2">The sequence shown here is derived from an EMBL/GenBank/DDBJ whole genome shotgun (WGS) entry which is preliminary data.</text>
</comment>
<accession>A0ABU0E449</accession>
<feature type="domain" description="ParB-like N-terminal" evidence="1">
    <location>
        <begin position="45"/>
        <end position="137"/>
    </location>
</feature>
<name>A0ABU0E449_9FIRM</name>
<dbReference type="PANTHER" id="PTHR33375:SF1">
    <property type="entry name" value="CHROMOSOME-PARTITIONING PROTEIN PARB-RELATED"/>
    <property type="match status" value="1"/>
</dbReference>